<dbReference type="Proteomes" id="UP000094849">
    <property type="component" value="Unassembled WGS sequence"/>
</dbReference>
<comment type="similarity">
    <text evidence="1">Belongs to the UPF0246 family.</text>
</comment>
<accession>A0A1E2UJM8</accession>
<dbReference type="OrthoDB" id="9777133at2"/>
<comment type="caution">
    <text evidence="2">The sequence shown here is derived from an EMBL/GenBank/DDBJ whole genome shotgun (WGS) entry which is preliminary data.</text>
</comment>
<dbReference type="GO" id="GO:0005829">
    <property type="term" value="C:cytosol"/>
    <property type="evidence" value="ECO:0007669"/>
    <property type="project" value="TreeGrafter"/>
</dbReference>
<gene>
    <name evidence="2" type="ORF">A3196_18785</name>
</gene>
<dbReference type="HAMAP" id="MF_00652">
    <property type="entry name" value="UPF0246"/>
    <property type="match status" value="1"/>
</dbReference>
<keyword evidence="3" id="KW-1185">Reference proteome</keyword>
<dbReference type="PANTHER" id="PTHR30283">
    <property type="entry name" value="PEROXIDE STRESS RESPONSE PROTEIN YAAA"/>
    <property type="match status" value="1"/>
</dbReference>
<organism evidence="2 3">
    <name type="scientific">Candidatus Thiodiazotropha endoloripes</name>
    <dbReference type="NCBI Taxonomy" id="1818881"/>
    <lineage>
        <taxon>Bacteria</taxon>
        <taxon>Pseudomonadati</taxon>
        <taxon>Pseudomonadota</taxon>
        <taxon>Gammaproteobacteria</taxon>
        <taxon>Chromatiales</taxon>
        <taxon>Sedimenticolaceae</taxon>
        <taxon>Candidatus Thiodiazotropha</taxon>
    </lineage>
</organism>
<name>A0A1E2UJM8_9GAMM</name>
<evidence type="ECO:0000313" key="3">
    <source>
        <dbReference type="Proteomes" id="UP000094849"/>
    </source>
</evidence>
<dbReference type="InterPro" id="IPR005583">
    <property type="entry name" value="YaaA"/>
</dbReference>
<sequence>MLIAISPAKTLDYETPPVTKTHTKPRFLKQSKALIDNLRNYSALDLAELMNLSIKLSELNFDRYHDWKTPFNMKNAKQAALAMKGDVYTGLDAETLDEQGFEFAQRHLRILSGLYGVLKPLDLMQPYRLEMGTKLPNEEGKDLYAFWGEQITKSINKDLKAQGDDILVNLASNEYFKSIKPKLVNGRIITPQFKERKNGSYRMIGVFAKKARGLMSRYIIDNQLSDPEDIKGFDVDGYRFNKKLSKDDQWVFTRS</sequence>
<proteinExistence type="inferred from homology"/>
<evidence type="ECO:0000256" key="1">
    <source>
        <dbReference type="HAMAP-Rule" id="MF_00652"/>
    </source>
</evidence>
<dbReference type="AlphaFoldDB" id="A0A1E2UJM8"/>
<protein>
    <recommendedName>
        <fullName evidence="1">UPF0246 protein A3196_18785</fullName>
    </recommendedName>
</protein>
<dbReference type="PANTHER" id="PTHR30283:SF4">
    <property type="entry name" value="PEROXIDE STRESS RESISTANCE PROTEIN YAAA"/>
    <property type="match status" value="1"/>
</dbReference>
<dbReference type="EMBL" id="LVJZ01000004">
    <property type="protein sequence ID" value="ODB94563.1"/>
    <property type="molecule type" value="Genomic_DNA"/>
</dbReference>
<dbReference type="RefSeq" id="WP_069014966.1">
    <property type="nucleotide sequence ID" value="NZ_LVJW01000006.1"/>
</dbReference>
<dbReference type="STRING" id="1818881.A3196_18785"/>
<dbReference type="Pfam" id="PF03883">
    <property type="entry name" value="H2O2_YaaD"/>
    <property type="match status" value="1"/>
</dbReference>
<reference evidence="2 3" key="1">
    <citation type="submission" date="2016-03" db="EMBL/GenBank/DDBJ databases">
        <title>Chemosynthetic sulphur-oxidizing symbionts of marine invertebrate animals are capable of nitrogen fixation.</title>
        <authorList>
            <person name="Petersen J.M."/>
            <person name="Kemper A."/>
            <person name="Gruber-Vodicka H."/>
            <person name="Cardini U."/>
            <person name="Geest Mvander."/>
            <person name="Kleiner M."/>
            <person name="Bulgheresi S."/>
            <person name="Fussmann M."/>
            <person name="Herbold C."/>
            <person name="Seah B.K.B."/>
            <person name="Antony C.Paul."/>
            <person name="Liu D."/>
            <person name="Belitz A."/>
            <person name="Weber M."/>
        </authorList>
    </citation>
    <scope>NUCLEOTIDE SEQUENCE [LARGE SCALE GENOMIC DNA]</scope>
    <source>
        <strain evidence="2">G_D</strain>
    </source>
</reference>
<dbReference type="GO" id="GO:0033194">
    <property type="term" value="P:response to hydroperoxide"/>
    <property type="evidence" value="ECO:0007669"/>
    <property type="project" value="TreeGrafter"/>
</dbReference>
<evidence type="ECO:0000313" key="2">
    <source>
        <dbReference type="EMBL" id="ODB94563.1"/>
    </source>
</evidence>
<dbReference type="NCBIfam" id="NF002541">
    <property type="entry name" value="PRK02101.1-1"/>
    <property type="match status" value="1"/>
</dbReference>
<dbReference type="NCBIfam" id="NF002542">
    <property type="entry name" value="PRK02101.1-3"/>
    <property type="match status" value="1"/>
</dbReference>